<dbReference type="InterPro" id="IPR006938">
    <property type="entry name" value="DUF624"/>
</dbReference>
<evidence type="ECO:0000313" key="4">
    <source>
        <dbReference type="Proteomes" id="UP001197875"/>
    </source>
</evidence>
<accession>A0AAE3DPR7</accession>
<reference evidence="3 4" key="1">
    <citation type="submission" date="2021-10" db="EMBL/GenBank/DDBJ databases">
        <title>Anaerobic single-cell dispensing facilitates the cultivation of human gut bacteria.</title>
        <authorList>
            <person name="Afrizal A."/>
        </authorList>
    </citation>
    <scope>NUCLEOTIDE SEQUENCE [LARGE SCALE GENOMIC DNA]</scope>
    <source>
        <strain evidence="3 4">CLA-AA-H277</strain>
    </source>
</reference>
<dbReference type="RefSeq" id="WP_227613896.1">
    <property type="nucleotide sequence ID" value="NZ_JAJEPR010000001.1"/>
</dbReference>
<evidence type="ECO:0000256" key="2">
    <source>
        <dbReference type="SAM" id="Phobius"/>
    </source>
</evidence>
<evidence type="ECO:0000256" key="1">
    <source>
        <dbReference type="SAM" id="MobiDB-lite"/>
    </source>
</evidence>
<comment type="caution">
    <text evidence="3">The sequence shown here is derived from an EMBL/GenBank/DDBJ whole genome shotgun (WGS) entry which is preliminary data.</text>
</comment>
<dbReference type="EMBL" id="JAJEPR010000001">
    <property type="protein sequence ID" value="MCC2188251.1"/>
    <property type="molecule type" value="Genomic_DNA"/>
</dbReference>
<protein>
    <submittedName>
        <fullName evidence="3">YesL family protein</fullName>
    </submittedName>
</protein>
<sequence length="263" mass="30144">MDRIFNMDNKFFTFMGRVADLIILNLLFLLCCIPIVTIGPAITAMYYVTMKMVRNEEAYIARSFFKSFKENFKQGLGIWLIALVLIILEFMDFIIMKQLSGGIYTVVKYGLLVIALIMVMILQYVFPLLAKFVNTVKNTIRNALLMSLRHLPYTILMLLISIAPIVAMLFNTMIFSYGILAYFLLGFSTLAFAKSYFFVKIFDKYIPKDESEEEEKDEDDWTIEGLREELDGSTEGTDSEETVSDETAAPADEKPENDNTTEQ</sequence>
<evidence type="ECO:0000313" key="3">
    <source>
        <dbReference type="EMBL" id="MCC2188251.1"/>
    </source>
</evidence>
<organism evidence="3 4">
    <name type="scientific">Fusicatenibacter faecihominis</name>
    <dbReference type="NCBI Taxonomy" id="2881276"/>
    <lineage>
        <taxon>Bacteria</taxon>
        <taxon>Bacillati</taxon>
        <taxon>Bacillota</taxon>
        <taxon>Clostridia</taxon>
        <taxon>Lachnospirales</taxon>
        <taxon>Lachnospiraceae</taxon>
        <taxon>Fusicatenibacter</taxon>
    </lineage>
</organism>
<feature type="transmembrane region" description="Helical" evidence="2">
    <location>
        <begin position="151"/>
        <end position="173"/>
    </location>
</feature>
<feature type="transmembrane region" description="Helical" evidence="2">
    <location>
        <begin position="22"/>
        <end position="48"/>
    </location>
</feature>
<keyword evidence="4" id="KW-1185">Reference proteome</keyword>
<proteinExistence type="predicted"/>
<dbReference type="Pfam" id="PF04854">
    <property type="entry name" value="DUF624"/>
    <property type="match status" value="1"/>
</dbReference>
<feature type="transmembrane region" description="Helical" evidence="2">
    <location>
        <begin position="76"/>
        <end position="95"/>
    </location>
</feature>
<feature type="transmembrane region" description="Helical" evidence="2">
    <location>
        <begin position="179"/>
        <end position="199"/>
    </location>
</feature>
<keyword evidence="2" id="KW-0472">Membrane</keyword>
<gene>
    <name evidence="3" type="ORF">LKD71_00200</name>
</gene>
<name>A0AAE3DPR7_9FIRM</name>
<keyword evidence="2" id="KW-1133">Transmembrane helix</keyword>
<dbReference type="AlphaFoldDB" id="A0AAE3DPR7"/>
<feature type="transmembrane region" description="Helical" evidence="2">
    <location>
        <begin position="107"/>
        <end position="130"/>
    </location>
</feature>
<dbReference type="Proteomes" id="UP001197875">
    <property type="component" value="Unassembled WGS sequence"/>
</dbReference>
<feature type="compositionally biased region" description="Acidic residues" evidence="1">
    <location>
        <begin position="210"/>
        <end position="222"/>
    </location>
</feature>
<feature type="region of interest" description="Disordered" evidence="1">
    <location>
        <begin position="210"/>
        <end position="263"/>
    </location>
</feature>
<keyword evidence="2" id="KW-0812">Transmembrane</keyword>